<dbReference type="STRING" id="286727.SAMN02982917_7010"/>
<proteinExistence type="predicted"/>
<accession>A0A1X7HP50</accession>
<gene>
    <name evidence="1" type="ORF">SAMN02982917_7010</name>
</gene>
<dbReference type="RefSeq" id="WP_167393455.1">
    <property type="nucleotide sequence ID" value="NZ_FXAK01000009.1"/>
</dbReference>
<protein>
    <recommendedName>
        <fullName evidence="3">MBL fold metallo-hydrolase</fullName>
    </recommendedName>
</protein>
<dbReference type="EMBL" id="FXAK01000009">
    <property type="protein sequence ID" value="SMF90223.1"/>
    <property type="molecule type" value="Genomic_DNA"/>
</dbReference>
<evidence type="ECO:0000313" key="2">
    <source>
        <dbReference type="Proteomes" id="UP000192936"/>
    </source>
</evidence>
<dbReference type="InterPro" id="IPR036866">
    <property type="entry name" value="RibonucZ/Hydroxyglut_hydro"/>
</dbReference>
<dbReference type="PANTHER" id="PTHR30619:SF1">
    <property type="entry name" value="RECOMBINATION PROTEIN 2"/>
    <property type="match status" value="1"/>
</dbReference>
<name>A0A1X7HP50_9PROT</name>
<dbReference type="SUPFAM" id="SSF56281">
    <property type="entry name" value="Metallo-hydrolase/oxidoreductase"/>
    <property type="match status" value="1"/>
</dbReference>
<sequence length="358" mass="39671">MPKFKLKLLPASDGDCMLLSWGDDGGPLSHMVIDGGRKGAYQHLNSELFRIVNAGEALALYVLTHVDADHIEGALAYLDDVNRPILPKDVWYNGLYQMRLADNRSMRQGDDWSKAISRLKLPLNRHFEGGVASIESALAPIDVEGLKIIMLSPDSAHLAAMGNLWTKWRETEERERREGMRAPKARQRPPVPQPLIVENLIADGETDPEPPNGTSIAFLAEWRGRSVLLGGDAHPNVLVTSLAPLAESNGGRCRIDLLKASHHGSAKNTTRQLIELLDCRRIAISTNGKLHGHPDPESIARFLHFGVSGPKHIYFNYDTDRTRPWADSNLEAKHNYRVHLPSSASGAIEIDLMADDLF</sequence>
<dbReference type="Gene3D" id="3.60.15.10">
    <property type="entry name" value="Ribonuclease Z/Hydroxyacylglutathione hydrolase-like"/>
    <property type="match status" value="1"/>
</dbReference>
<organism evidence="1 2">
    <name type="scientific">Azospirillum oryzae</name>
    <dbReference type="NCBI Taxonomy" id="286727"/>
    <lineage>
        <taxon>Bacteria</taxon>
        <taxon>Pseudomonadati</taxon>
        <taxon>Pseudomonadota</taxon>
        <taxon>Alphaproteobacteria</taxon>
        <taxon>Rhodospirillales</taxon>
        <taxon>Azospirillaceae</taxon>
        <taxon>Azospirillum</taxon>
    </lineage>
</organism>
<evidence type="ECO:0008006" key="3">
    <source>
        <dbReference type="Google" id="ProtNLM"/>
    </source>
</evidence>
<dbReference type="AlphaFoldDB" id="A0A1X7HP50"/>
<evidence type="ECO:0000313" key="1">
    <source>
        <dbReference type="EMBL" id="SMF90223.1"/>
    </source>
</evidence>
<dbReference type="PANTHER" id="PTHR30619">
    <property type="entry name" value="DNA INTERNALIZATION/COMPETENCE PROTEIN COMEC/REC2"/>
    <property type="match status" value="1"/>
</dbReference>
<dbReference type="InterPro" id="IPR052159">
    <property type="entry name" value="Competence_DNA_uptake"/>
</dbReference>
<reference evidence="1 2" key="1">
    <citation type="submission" date="2017-04" db="EMBL/GenBank/DDBJ databases">
        <authorList>
            <person name="Afonso C.L."/>
            <person name="Miller P.J."/>
            <person name="Scott M.A."/>
            <person name="Spackman E."/>
            <person name="Goraichik I."/>
            <person name="Dimitrov K.M."/>
            <person name="Suarez D.L."/>
            <person name="Swayne D.E."/>
        </authorList>
    </citation>
    <scope>NUCLEOTIDE SEQUENCE [LARGE SCALE GENOMIC DNA]</scope>
    <source>
        <strain evidence="1 2">A2P</strain>
    </source>
</reference>
<dbReference type="Proteomes" id="UP000192936">
    <property type="component" value="Unassembled WGS sequence"/>
</dbReference>